<accession>A0ABP8UYK0</accession>
<proteinExistence type="predicted"/>
<name>A0ABP8UYK0_9GAMM</name>
<comment type="caution">
    <text evidence="1">The sequence shown here is derived from an EMBL/GenBank/DDBJ whole genome shotgun (WGS) entry which is preliminary data.</text>
</comment>
<protein>
    <submittedName>
        <fullName evidence="1">Uncharacterized protein</fullName>
    </submittedName>
</protein>
<gene>
    <name evidence="1" type="ORF">GCM10023116_08700</name>
</gene>
<keyword evidence="2" id="KW-1185">Reference proteome</keyword>
<organism evidence="1 2">
    <name type="scientific">Kistimonas scapharcae</name>
    <dbReference type="NCBI Taxonomy" id="1036133"/>
    <lineage>
        <taxon>Bacteria</taxon>
        <taxon>Pseudomonadati</taxon>
        <taxon>Pseudomonadota</taxon>
        <taxon>Gammaproteobacteria</taxon>
        <taxon>Oceanospirillales</taxon>
        <taxon>Endozoicomonadaceae</taxon>
        <taxon>Kistimonas</taxon>
    </lineage>
</organism>
<reference evidence="2" key="1">
    <citation type="journal article" date="2019" name="Int. J. Syst. Evol. Microbiol.">
        <title>The Global Catalogue of Microorganisms (GCM) 10K type strain sequencing project: providing services to taxonomists for standard genome sequencing and annotation.</title>
        <authorList>
            <consortium name="The Broad Institute Genomics Platform"/>
            <consortium name="The Broad Institute Genome Sequencing Center for Infectious Disease"/>
            <person name="Wu L."/>
            <person name="Ma J."/>
        </authorList>
    </citation>
    <scope>NUCLEOTIDE SEQUENCE [LARGE SCALE GENOMIC DNA]</scope>
    <source>
        <strain evidence="2">JCM 17805</strain>
    </source>
</reference>
<sequence>MDAIDFLWTQVTHKMADEMRLETVAAGKVVTCYCCGRASGRWSTPLFEMRVDSYTKLDVAICAPCNALFHGSYKYLGIEKGTIAKPATPGKLGMLVGCGMIVTQKQSILLTNPGWHSRLSAASEPIFQTVQESGKSAMEFVLRYTRELDEDAFPLLYVSDLGRKKTELVENLQLTYHWDELYACTANQTHRINLILLDQIRALSTTDKTACKKLVKLVRGSCLGHIPPNAPEITAFLTSHPEALDIARKLPCDPHEKLHLLSIA</sequence>
<evidence type="ECO:0000313" key="2">
    <source>
        <dbReference type="Proteomes" id="UP001500604"/>
    </source>
</evidence>
<dbReference type="Proteomes" id="UP001500604">
    <property type="component" value="Unassembled WGS sequence"/>
</dbReference>
<evidence type="ECO:0000313" key="1">
    <source>
        <dbReference type="EMBL" id="GAA4648601.1"/>
    </source>
</evidence>
<dbReference type="EMBL" id="BAABFL010000081">
    <property type="protein sequence ID" value="GAA4648601.1"/>
    <property type="molecule type" value="Genomic_DNA"/>
</dbReference>